<proteinExistence type="predicted"/>
<dbReference type="Proteomes" id="UP000276133">
    <property type="component" value="Unassembled WGS sequence"/>
</dbReference>
<protein>
    <recommendedName>
        <fullName evidence="3">HAT C-terminal dimerisation domain-containing protein</fullName>
    </recommendedName>
</protein>
<evidence type="ECO:0000313" key="1">
    <source>
        <dbReference type="EMBL" id="RNA03121.1"/>
    </source>
</evidence>
<gene>
    <name evidence="1" type="ORF">BpHYR1_035865</name>
</gene>
<dbReference type="EMBL" id="REGN01008620">
    <property type="protein sequence ID" value="RNA03121.1"/>
    <property type="molecule type" value="Genomic_DNA"/>
</dbReference>
<comment type="caution">
    <text evidence="1">The sequence shown here is derived from an EMBL/GenBank/DDBJ whole genome shotgun (WGS) entry which is preliminary data.</text>
</comment>
<accession>A0A3M7PWL1</accession>
<organism evidence="1 2">
    <name type="scientific">Brachionus plicatilis</name>
    <name type="common">Marine rotifer</name>
    <name type="synonym">Brachionus muelleri</name>
    <dbReference type="NCBI Taxonomy" id="10195"/>
    <lineage>
        <taxon>Eukaryota</taxon>
        <taxon>Metazoa</taxon>
        <taxon>Spiralia</taxon>
        <taxon>Gnathifera</taxon>
        <taxon>Rotifera</taxon>
        <taxon>Eurotatoria</taxon>
        <taxon>Monogononta</taxon>
        <taxon>Pseudotrocha</taxon>
        <taxon>Ploima</taxon>
        <taxon>Brachionidae</taxon>
        <taxon>Brachionus</taxon>
    </lineage>
</organism>
<name>A0A3M7PWL1_BRAPC</name>
<dbReference type="AlphaFoldDB" id="A0A3M7PWL1"/>
<reference evidence="1 2" key="1">
    <citation type="journal article" date="2018" name="Sci. Rep.">
        <title>Genomic signatures of local adaptation to the degree of environmental predictability in rotifers.</title>
        <authorList>
            <person name="Franch-Gras L."/>
            <person name="Hahn C."/>
            <person name="Garcia-Roger E.M."/>
            <person name="Carmona M.J."/>
            <person name="Serra M."/>
            <person name="Gomez A."/>
        </authorList>
    </citation>
    <scope>NUCLEOTIDE SEQUENCE [LARGE SCALE GENOMIC DNA]</scope>
    <source>
        <strain evidence="1">HYR1</strain>
    </source>
</reference>
<keyword evidence="2" id="KW-1185">Reference proteome</keyword>
<evidence type="ECO:0000313" key="2">
    <source>
        <dbReference type="Proteomes" id="UP000276133"/>
    </source>
</evidence>
<sequence>MATPCISVSTDLVNKKDNEVGQTEGTSEIIELQIRSLIVEFFTAISKFATPNSDPKLRPNSTASFWKKNSFKFPLIKELAMILYNISAFMERFYSVGGNVCKTKCGNFSHTTIIPRSVLFDIKSSMDKTMCLGGKNEHCINQYRINQICISFEISSSSSKDKCFLLI</sequence>
<evidence type="ECO:0008006" key="3">
    <source>
        <dbReference type="Google" id="ProtNLM"/>
    </source>
</evidence>